<proteinExistence type="predicted"/>
<dbReference type="EMBL" id="CM032183">
    <property type="protein sequence ID" value="KAG7095384.1"/>
    <property type="molecule type" value="Genomic_DNA"/>
</dbReference>
<protein>
    <submittedName>
        <fullName evidence="2">Uncharacterized protein</fullName>
    </submittedName>
</protein>
<dbReference type="OrthoDB" id="3224400at2759"/>
<feature type="region of interest" description="Disordered" evidence="1">
    <location>
        <begin position="1"/>
        <end position="55"/>
    </location>
</feature>
<keyword evidence="3" id="KW-1185">Reference proteome</keyword>
<feature type="region of interest" description="Disordered" evidence="1">
    <location>
        <begin position="213"/>
        <end position="235"/>
    </location>
</feature>
<evidence type="ECO:0000256" key="1">
    <source>
        <dbReference type="SAM" id="MobiDB-lite"/>
    </source>
</evidence>
<accession>A0A9P7S4Q7</accession>
<feature type="compositionally biased region" description="Polar residues" evidence="1">
    <location>
        <begin position="29"/>
        <end position="48"/>
    </location>
</feature>
<feature type="compositionally biased region" description="Basic and acidic residues" evidence="1">
    <location>
        <begin position="217"/>
        <end position="228"/>
    </location>
</feature>
<dbReference type="Proteomes" id="UP001049176">
    <property type="component" value="Chromosome 3"/>
</dbReference>
<sequence length="235" mass="26523">MNVQKHSENTLDGSSSDNSSPPPPRSTLKESSQSQTKNHGKAPTSSAPTLLKSHLPVDTDRPLTEVISEPFMPFDHQAAVVDPFTREMARDANFEQELGTMLLDLILETHAWSSARPKYESQMAIQKLEQKVTDVVEIEKEQGMFLPSSNGPPSLSTSHSSFVSSKSSRSVMSLLMGTRPRPFYFHRVVFIPSYTLCSIRPPLTWMRFNRENAQQPERIRHSHEDSTGRIDWTLN</sequence>
<gene>
    <name evidence="2" type="ORF">E1B28_006140</name>
</gene>
<comment type="caution">
    <text evidence="2">The sequence shown here is derived from an EMBL/GenBank/DDBJ whole genome shotgun (WGS) entry which is preliminary data.</text>
</comment>
<reference evidence="2" key="1">
    <citation type="journal article" date="2021" name="Genome Biol. Evol.">
        <title>The assembled and annotated genome of the fairy-ring fungus Marasmius oreades.</title>
        <authorList>
            <person name="Hiltunen M."/>
            <person name="Ament-Velasquez S.L."/>
            <person name="Johannesson H."/>
        </authorList>
    </citation>
    <scope>NUCLEOTIDE SEQUENCE</scope>
    <source>
        <strain evidence="2">03SP1</strain>
    </source>
</reference>
<dbReference type="GeneID" id="66075216"/>
<dbReference type="AlphaFoldDB" id="A0A9P7S4Q7"/>
<name>A0A9P7S4Q7_9AGAR</name>
<evidence type="ECO:0000313" key="2">
    <source>
        <dbReference type="EMBL" id="KAG7095384.1"/>
    </source>
</evidence>
<dbReference type="RefSeq" id="XP_043011854.1">
    <property type="nucleotide sequence ID" value="XM_043150764.1"/>
</dbReference>
<organism evidence="2 3">
    <name type="scientific">Marasmius oreades</name>
    <name type="common">fairy-ring Marasmius</name>
    <dbReference type="NCBI Taxonomy" id="181124"/>
    <lineage>
        <taxon>Eukaryota</taxon>
        <taxon>Fungi</taxon>
        <taxon>Dikarya</taxon>
        <taxon>Basidiomycota</taxon>
        <taxon>Agaricomycotina</taxon>
        <taxon>Agaricomycetes</taxon>
        <taxon>Agaricomycetidae</taxon>
        <taxon>Agaricales</taxon>
        <taxon>Marasmiineae</taxon>
        <taxon>Marasmiaceae</taxon>
        <taxon>Marasmius</taxon>
    </lineage>
</organism>
<evidence type="ECO:0000313" key="3">
    <source>
        <dbReference type="Proteomes" id="UP001049176"/>
    </source>
</evidence>